<reference evidence="2 3" key="1">
    <citation type="submission" date="2023-02" db="EMBL/GenBank/DDBJ databases">
        <title>Oceanobacillus kimchii IFOP_LL358 isolated form Alexandrium catenella lab strain.</title>
        <authorList>
            <person name="Gajardo G."/>
            <person name="Ueki S."/>
            <person name="Maruyama F."/>
        </authorList>
    </citation>
    <scope>NUCLEOTIDE SEQUENCE [LARGE SCALE GENOMIC DNA]</scope>
    <source>
        <strain evidence="2 3">IFOP_LL358</strain>
    </source>
</reference>
<dbReference type="Proteomes" id="UP001275436">
    <property type="component" value="Unassembled WGS sequence"/>
</dbReference>
<dbReference type="Pfam" id="PF00581">
    <property type="entry name" value="Rhodanese"/>
    <property type="match status" value="1"/>
</dbReference>
<dbReference type="PANTHER" id="PTHR43031">
    <property type="entry name" value="FAD-DEPENDENT OXIDOREDUCTASE"/>
    <property type="match status" value="1"/>
</dbReference>
<feature type="domain" description="Rhodanese" evidence="1">
    <location>
        <begin position="17"/>
        <end position="100"/>
    </location>
</feature>
<dbReference type="PROSITE" id="PS50206">
    <property type="entry name" value="RHODANESE_3"/>
    <property type="match status" value="1"/>
</dbReference>
<dbReference type="CDD" id="cd00158">
    <property type="entry name" value="RHOD"/>
    <property type="match status" value="1"/>
</dbReference>
<dbReference type="PANTHER" id="PTHR43031:SF17">
    <property type="entry name" value="SULFURTRANSFERASE YTWF-RELATED"/>
    <property type="match status" value="1"/>
</dbReference>
<organism evidence="2 3">
    <name type="scientific">Oceanobacillus kimchii</name>
    <dbReference type="NCBI Taxonomy" id="746691"/>
    <lineage>
        <taxon>Bacteria</taxon>
        <taxon>Bacillati</taxon>
        <taxon>Bacillota</taxon>
        <taxon>Bacilli</taxon>
        <taxon>Bacillales</taxon>
        <taxon>Bacillaceae</taxon>
        <taxon>Oceanobacillus</taxon>
    </lineage>
</organism>
<keyword evidence="3" id="KW-1185">Reference proteome</keyword>
<dbReference type="Gene3D" id="3.40.250.10">
    <property type="entry name" value="Rhodanese-like domain"/>
    <property type="match status" value="1"/>
</dbReference>
<dbReference type="InterPro" id="IPR050229">
    <property type="entry name" value="GlpE_sulfurtransferase"/>
</dbReference>
<dbReference type="SMART" id="SM00450">
    <property type="entry name" value="RHOD"/>
    <property type="match status" value="1"/>
</dbReference>
<protein>
    <recommendedName>
        <fullName evidence="1">Rhodanese domain-containing protein</fullName>
    </recommendedName>
</protein>
<name>A0ABQ5TQN2_9BACI</name>
<dbReference type="RefSeq" id="WP_017797419.1">
    <property type="nucleotide sequence ID" value="NZ_BSKO01000001.1"/>
</dbReference>
<dbReference type="SUPFAM" id="SSF52821">
    <property type="entry name" value="Rhodanese/Cell cycle control phosphatase"/>
    <property type="match status" value="1"/>
</dbReference>
<proteinExistence type="predicted"/>
<sequence length="102" mass="11638">MAEIKEISPEEVEKIKNENNVVLVDVREDDEVAQGIIENAKHIKLGDITQEYGNLSKDKEYIMICRSGRRSYNASEFLQEQGFNVKNMSGGMLEWKGETISK</sequence>
<gene>
    <name evidence="2" type="primary">ytwF</name>
    <name evidence="2" type="ORF">MACH08_27560</name>
</gene>
<comment type="caution">
    <text evidence="2">The sequence shown here is derived from an EMBL/GenBank/DDBJ whole genome shotgun (WGS) entry which is preliminary data.</text>
</comment>
<dbReference type="InterPro" id="IPR036873">
    <property type="entry name" value="Rhodanese-like_dom_sf"/>
</dbReference>
<evidence type="ECO:0000313" key="3">
    <source>
        <dbReference type="Proteomes" id="UP001275436"/>
    </source>
</evidence>
<dbReference type="InterPro" id="IPR001763">
    <property type="entry name" value="Rhodanese-like_dom"/>
</dbReference>
<dbReference type="EMBL" id="BSKO01000001">
    <property type="protein sequence ID" value="GLO66972.1"/>
    <property type="molecule type" value="Genomic_DNA"/>
</dbReference>
<evidence type="ECO:0000259" key="1">
    <source>
        <dbReference type="PROSITE" id="PS50206"/>
    </source>
</evidence>
<accession>A0ABQ5TQN2</accession>
<evidence type="ECO:0000313" key="2">
    <source>
        <dbReference type="EMBL" id="GLO66972.1"/>
    </source>
</evidence>